<reference evidence="1" key="1">
    <citation type="journal article" date="2020" name="Nature">
        <title>Giant virus diversity and host interactions through global metagenomics.</title>
        <authorList>
            <person name="Schulz F."/>
            <person name="Roux S."/>
            <person name="Paez-Espino D."/>
            <person name="Jungbluth S."/>
            <person name="Walsh D.A."/>
            <person name="Denef V.J."/>
            <person name="McMahon K.D."/>
            <person name="Konstantinidis K.T."/>
            <person name="Eloe-Fadrosh E.A."/>
            <person name="Kyrpides N.C."/>
            <person name="Woyke T."/>
        </authorList>
    </citation>
    <scope>NUCLEOTIDE SEQUENCE</scope>
    <source>
        <strain evidence="1">GVMAG-M-3300023184-161</strain>
    </source>
</reference>
<evidence type="ECO:0000313" key="1">
    <source>
        <dbReference type="EMBL" id="QHT82264.1"/>
    </source>
</evidence>
<dbReference type="AlphaFoldDB" id="A0A6C0HPE5"/>
<protein>
    <submittedName>
        <fullName evidence="1">Uncharacterized protein</fullName>
    </submittedName>
</protein>
<accession>A0A6C0HPE5</accession>
<dbReference type="EMBL" id="MN739997">
    <property type="protein sequence ID" value="QHT82264.1"/>
    <property type="molecule type" value="Genomic_DNA"/>
</dbReference>
<organism evidence="1">
    <name type="scientific">viral metagenome</name>
    <dbReference type="NCBI Taxonomy" id="1070528"/>
    <lineage>
        <taxon>unclassified sequences</taxon>
        <taxon>metagenomes</taxon>
        <taxon>organismal metagenomes</taxon>
    </lineage>
</organism>
<name>A0A6C0HPE5_9ZZZZ</name>
<proteinExistence type="predicted"/>
<sequence length="278" mass="32737">MPRKPNKKHNTKNIKHKKQLNSTRRLKLTIGAPTRLYSKKINIVTTYSQITPKKPSIIYSNEKDRLMHEMSGKIQWLIDLAGSRNTVEAVIDHFGHKDVTIKEVKELPKLGKHVMFFKTAYPDTKDAYQLMVRAGHWIYYDKKGKHWNSYDLMDQRKSTNQFCQSFALIYIVGDYWTPKSTYPNWASFLKPNDFRNNICVVVDFWKYMFITYKGFGEWLINEVKQQNEQTIENNKQERYDINKVELISDDSRTITKQLIVSKLNDICDNAQNISDNAP</sequence>